<evidence type="ECO:0000256" key="3">
    <source>
        <dbReference type="ARBA" id="ARBA00023186"/>
    </source>
</evidence>
<dbReference type="CDD" id="cd20268">
    <property type="entry name" value="Complex1_LYR_SDHAF1_LYRM8"/>
    <property type="match status" value="1"/>
</dbReference>
<proteinExistence type="inferred from homology"/>
<organism evidence="7 8">
    <name type="scientific">Chlorella sorokiniana</name>
    <name type="common">Freshwater green alga</name>
    <dbReference type="NCBI Taxonomy" id="3076"/>
    <lineage>
        <taxon>Eukaryota</taxon>
        <taxon>Viridiplantae</taxon>
        <taxon>Chlorophyta</taxon>
        <taxon>core chlorophytes</taxon>
        <taxon>Trebouxiophyceae</taxon>
        <taxon>Chlorellales</taxon>
        <taxon>Chlorellaceae</taxon>
        <taxon>Chlorella clade</taxon>
        <taxon>Chlorella</taxon>
    </lineage>
</organism>
<dbReference type="GO" id="GO:0034553">
    <property type="term" value="P:mitochondrial respiratory chain complex II assembly"/>
    <property type="evidence" value="ECO:0007669"/>
    <property type="project" value="InterPro"/>
</dbReference>
<keyword evidence="3" id="KW-0143">Chaperone</keyword>
<reference evidence="7 8" key="1">
    <citation type="journal article" date="2018" name="Plant J.">
        <title>Genome sequences of Chlorella sorokiniana UTEX 1602 and Micractinium conductrix SAG 241.80: implications to maltose excretion by a green alga.</title>
        <authorList>
            <person name="Arriola M.B."/>
            <person name="Velmurugan N."/>
            <person name="Zhang Y."/>
            <person name="Plunkett M.H."/>
            <person name="Hondzo H."/>
            <person name="Barney B.M."/>
        </authorList>
    </citation>
    <scope>NUCLEOTIDE SEQUENCE [LARGE SCALE GENOMIC DNA]</scope>
    <source>
        <strain evidence="8">UTEX 1602</strain>
    </source>
</reference>
<feature type="region of interest" description="Disordered" evidence="5">
    <location>
        <begin position="80"/>
        <end position="116"/>
    </location>
</feature>
<comment type="similarity">
    <text evidence="4">Belongs to the complex I LYR family. SDHAF1 subfamily.</text>
</comment>
<sequence length="116" mass="11863">MVKRLSGLQRQVLSLYRSSLRAARAKPGASGDSLAAMARSEIEKHRDIDRKDILLIEHLIRKGRRQLELLSSASVTGVMHLQPQAGNSSGGSGNASSGGSGSGSGGGSSGAAPPNA</sequence>
<gene>
    <name evidence="7" type="ORF">C2E21_7370</name>
</gene>
<keyword evidence="2" id="KW-0496">Mitochondrion</keyword>
<evidence type="ECO:0000256" key="4">
    <source>
        <dbReference type="ARBA" id="ARBA00025715"/>
    </source>
</evidence>
<dbReference type="EMBL" id="LHPG02000015">
    <property type="protein sequence ID" value="PRW33837.1"/>
    <property type="molecule type" value="Genomic_DNA"/>
</dbReference>
<comment type="subcellular location">
    <subcellularLocation>
        <location evidence="1">Mitochondrion matrix</location>
    </subcellularLocation>
</comment>
<feature type="compositionally biased region" description="Gly residues" evidence="5">
    <location>
        <begin position="88"/>
        <end position="109"/>
    </location>
</feature>
<dbReference type="PANTHER" id="PTHR47046">
    <property type="entry name" value="SUCCINATE DEHYDROGENASE ASSEMBLY FACTOR 1, MITOCHONDRIAL"/>
    <property type="match status" value="1"/>
</dbReference>
<evidence type="ECO:0000313" key="7">
    <source>
        <dbReference type="EMBL" id="PRW33837.1"/>
    </source>
</evidence>
<dbReference type="GO" id="GO:0005759">
    <property type="term" value="C:mitochondrial matrix"/>
    <property type="evidence" value="ECO:0007669"/>
    <property type="project" value="UniProtKB-SubCell"/>
</dbReference>
<dbReference type="STRING" id="3076.A0A2P6THT2"/>
<feature type="domain" description="Complex 1 LYR protein" evidence="6">
    <location>
        <begin position="10"/>
        <end position="68"/>
    </location>
</feature>
<dbReference type="Pfam" id="PF05347">
    <property type="entry name" value="Complex1_LYR"/>
    <property type="match status" value="1"/>
</dbReference>
<dbReference type="InterPro" id="IPR052687">
    <property type="entry name" value="SDHAF1"/>
</dbReference>
<evidence type="ECO:0000256" key="2">
    <source>
        <dbReference type="ARBA" id="ARBA00023128"/>
    </source>
</evidence>
<protein>
    <submittedName>
        <fullName evidence="7">Heat repeat</fullName>
    </submittedName>
</protein>
<dbReference type="InterPro" id="IPR008011">
    <property type="entry name" value="Complex1_LYR_dom"/>
</dbReference>
<accession>A0A2P6THT2</accession>
<comment type="caution">
    <text evidence="7">The sequence shown here is derived from an EMBL/GenBank/DDBJ whole genome shotgun (WGS) entry which is preliminary data.</text>
</comment>
<evidence type="ECO:0000256" key="1">
    <source>
        <dbReference type="ARBA" id="ARBA00004305"/>
    </source>
</evidence>
<evidence type="ECO:0000313" key="8">
    <source>
        <dbReference type="Proteomes" id="UP000239899"/>
    </source>
</evidence>
<dbReference type="OrthoDB" id="273010at2759"/>
<evidence type="ECO:0000256" key="5">
    <source>
        <dbReference type="SAM" id="MobiDB-lite"/>
    </source>
</evidence>
<keyword evidence="8" id="KW-1185">Reference proteome</keyword>
<dbReference type="AlphaFoldDB" id="A0A2P6THT2"/>
<evidence type="ECO:0000259" key="6">
    <source>
        <dbReference type="Pfam" id="PF05347"/>
    </source>
</evidence>
<dbReference type="Proteomes" id="UP000239899">
    <property type="component" value="Unassembled WGS sequence"/>
</dbReference>
<name>A0A2P6THT2_CHLSO</name>
<dbReference type="InterPro" id="IPR045295">
    <property type="entry name" value="Complex1_LYR_SDHAF1_LYRM8"/>
</dbReference>
<dbReference type="PANTHER" id="PTHR47046:SF1">
    <property type="entry name" value="SUCCINATE DEHYDROGENASE ASSEMBLY FACTOR 1, MITOCHONDRIAL"/>
    <property type="match status" value="1"/>
</dbReference>